<protein>
    <recommendedName>
        <fullName evidence="6">RDD domain-containing protein</fullName>
    </recommendedName>
</protein>
<keyword evidence="3 5" id="KW-1133">Transmembrane helix</keyword>
<dbReference type="InterPro" id="IPR010432">
    <property type="entry name" value="RDD"/>
</dbReference>
<dbReference type="EMBL" id="CP001342">
    <property type="protein sequence ID" value="ACL41926.1"/>
    <property type="molecule type" value="Genomic_DNA"/>
</dbReference>
<reference evidence="7" key="1">
    <citation type="submission" date="2009-01" db="EMBL/GenBank/DDBJ databases">
        <title>Complete sequence of plasmid1 of Arthrobacter chlorophenolicus A6.</title>
        <authorList>
            <consortium name="US DOE Joint Genome Institute"/>
            <person name="Lucas S."/>
            <person name="Copeland A."/>
            <person name="Lapidus A."/>
            <person name="Glavina del Rio T."/>
            <person name="Tice H."/>
            <person name="Bruce D."/>
            <person name="Goodwin L."/>
            <person name="Pitluck S."/>
            <person name="Goltsman E."/>
            <person name="Clum A."/>
            <person name="Larimer F."/>
            <person name="Land M."/>
            <person name="Hauser L."/>
            <person name="Kyrpides N."/>
            <person name="Mikhailova N."/>
            <person name="Jansson J."/>
            <person name="Richardson P."/>
        </authorList>
    </citation>
    <scope>NUCLEOTIDE SEQUENCE [LARGE SCALE GENOMIC DNA]</scope>
    <source>
        <strain evidence="7">A6</strain>
        <plasmid evidence="7">pACHL01</plasmid>
    </source>
</reference>
<evidence type="ECO:0000256" key="4">
    <source>
        <dbReference type="ARBA" id="ARBA00023136"/>
    </source>
</evidence>
<evidence type="ECO:0000256" key="1">
    <source>
        <dbReference type="ARBA" id="ARBA00004141"/>
    </source>
</evidence>
<name>B8HHM9_PSECP</name>
<dbReference type="Pfam" id="PF06271">
    <property type="entry name" value="RDD"/>
    <property type="match status" value="1"/>
</dbReference>
<evidence type="ECO:0000256" key="5">
    <source>
        <dbReference type="SAM" id="Phobius"/>
    </source>
</evidence>
<keyword evidence="2 5" id="KW-0812">Transmembrane</keyword>
<evidence type="ECO:0000313" key="8">
    <source>
        <dbReference type="Proteomes" id="UP000002505"/>
    </source>
</evidence>
<gene>
    <name evidence="7" type="ordered locus">Achl_3975</name>
</gene>
<evidence type="ECO:0000313" key="7">
    <source>
        <dbReference type="EMBL" id="ACL41926.1"/>
    </source>
</evidence>
<keyword evidence="4 5" id="KW-0472">Membrane</keyword>
<organism evidence="7 8">
    <name type="scientific">Pseudarthrobacter chlorophenolicus (strain ATCC 700700 / DSM 12829 / CIP 107037 / JCM 12360 / KCTC 9906 / NCIMB 13794 / A6)</name>
    <name type="common">Arthrobacter chlorophenolicus</name>
    <dbReference type="NCBI Taxonomy" id="452863"/>
    <lineage>
        <taxon>Bacteria</taxon>
        <taxon>Bacillati</taxon>
        <taxon>Actinomycetota</taxon>
        <taxon>Actinomycetes</taxon>
        <taxon>Micrococcales</taxon>
        <taxon>Micrococcaceae</taxon>
        <taxon>Pseudarthrobacter</taxon>
    </lineage>
</organism>
<feature type="domain" description="RDD" evidence="6">
    <location>
        <begin position="30"/>
        <end position="128"/>
    </location>
</feature>
<sequence length="159" mass="17213">MSTTTRNDDKRLKTLANGRRVIKAKDRYIFGAWLLDWSIILVLSLGTYIALLNGDPLVALIAALAVWPAGSFIYGLTTCHRRSLGQAAAGTRTVRLDNGGIPGFWRAGWVMFVRMVIYPFVVAVLLLGALGGSANADLDAKDRHVSIDVRATAALEGQD</sequence>
<feature type="transmembrane region" description="Helical" evidence="5">
    <location>
        <begin position="115"/>
        <end position="134"/>
    </location>
</feature>
<feature type="transmembrane region" description="Helical" evidence="5">
    <location>
        <begin position="28"/>
        <end position="51"/>
    </location>
</feature>
<proteinExistence type="predicted"/>
<dbReference type="HOGENOM" id="CLU_1657219_0_0_11"/>
<dbReference type="RefSeq" id="WP_012622943.1">
    <property type="nucleotide sequence ID" value="NC_011879.1"/>
</dbReference>
<dbReference type="Proteomes" id="UP000002505">
    <property type="component" value="Plasmid pACHL01"/>
</dbReference>
<dbReference type="GO" id="GO:0016020">
    <property type="term" value="C:membrane"/>
    <property type="evidence" value="ECO:0007669"/>
    <property type="project" value="UniProtKB-SubCell"/>
</dbReference>
<comment type="subcellular location">
    <subcellularLocation>
        <location evidence="1">Membrane</location>
        <topology evidence="1">Multi-pass membrane protein</topology>
    </subcellularLocation>
</comment>
<evidence type="ECO:0000256" key="3">
    <source>
        <dbReference type="ARBA" id="ARBA00022989"/>
    </source>
</evidence>
<dbReference type="AlphaFoldDB" id="B8HHM9"/>
<keyword evidence="7" id="KW-0614">Plasmid</keyword>
<dbReference type="KEGG" id="ach:Achl_3975"/>
<evidence type="ECO:0000259" key="6">
    <source>
        <dbReference type="Pfam" id="PF06271"/>
    </source>
</evidence>
<feature type="transmembrane region" description="Helical" evidence="5">
    <location>
        <begin position="57"/>
        <end position="76"/>
    </location>
</feature>
<geneLocation type="plasmid" evidence="7 8">
    <name>pACHL01</name>
</geneLocation>
<keyword evidence="8" id="KW-1185">Reference proteome</keyword>
<dbReference type="OrthoDB" id="4951023at2"/>
<accession>B8HHM9</accession>
<evidence type="ECO:0000256" key="2">
    <source>
        <dbReference type="ARBA" id="ARBA00022692"/>
    </source>
</evidence>